<dbReference type="AlphaFoldDB" id="A0A6A4HGG3"/>
<evidence type="ECO:0000256" key="1">
    <source>
        <dbReference type="SAM" id="MobiDB-lite"/>
    </source>
</evidence>
<reference evidence="2" key="1">
    <citation type="journal article" date="2019" name="Environ. Microbiol.">
        <title>Fungal ecological strategies reflected in gene transcription - a case study of two litter decomposers.</title>
        <authorList>
            <person name="Barbi F."/>
            <person name="Kohler A."/>
            <person name="Barry K."/>
            <person name="Baskaran P."/>
            <person name="Daum C."/>
            <person name="Fauchery L."/>
            <person name="Ihrmark K."/>
            <person name="Kuo A."/>
            <person name="LaButti K."/>
            <person name="Lipzen A."/>
            <person name="Morin E."/>
            <person name="Grigoriev I.V."/>
            <person name="Henrissat B."/>
            <person name="Lindahl B."/>
            <person name="Martin F."/>
        </authorList>
    </citation>
    <scope>NUCLEOTIDE SEQUENCE</scope>
    <source>
        <strain evidence="2">JB14</strain>
    </source>
</reference>
<dbReference type="OrthoDB" id="2803783at2759"/>
<dbReference type="Proteomes" id="UP000799118">
    <property type="component" value="Unassembled WGS sequence"/>
</dbReference>
<sequence>MEAAGVAGGGVTGFAGKIGAAEVARGGVDTFAGEMGAGAFAGGQVNAFAAEKEPIGCKDVNKMVIFLFLGIYLPSSNLAFLTHEITFNMSLHTGIPPTLSTRKSQPPANMQNPPGKDSDPKSHPTMCTDAVGDAEAPPAAEMDLDADSRVSTVGRKKKKENKGGKRGNSGVFMRVHQTFLKKHAAKDLKQATRLVRVLWLTGFRKTWFNKFPWHLGQQPAKFAALNDEPTIESADREPGVSTTLSEEEHRELMKHEKLAKNRVQAAGIGMPDYKFWMLHPLYKEKFRITYEKARSLNLPAEKDRMKFQCHVAKELYKLEPVEVKQVIAIENEENRSAKSAAFKRLMSGKFMPEGADEIDKETKKLCVKNFTKFVQPLVDAIRAYTGLWITLLAGAPPNNPAMDEHHTFLIVSSGTAEGCKFHQWHPDEYMLVLTQWLHFLDATETNGKVHQ</sequence>
<protein>
    <submittedName>
        <fullName evidence="2">Uncharacterized protein</fullName>
    </submittedName>
</protein>
<keyword evidence="3" id="KW-1185">Reference proteome</keyword>
<proteinExistence type="predicted"/>
<name>A0A6A4HGG3_9AGAR</name>
<gene>
    <name evidence="2" type="ORF">BT96DRAFT_941741</name>
</gene>
<accession>A0A6A4HGG3</accession>
<evidence type="ECO:0000313" key="2">
    <source>
        <dbReference type="EMBL" id="KAE9396307.1"/>
    </source>
</evidence>
<organism evidence="2 3">
    <name type="scientific">Gymnopus androsaceus JB14</name>
    <dbReference type="NCBI Taxonomy" id="1447944"/>
    <lineage>
        <taxon>Eukaryota</taxon>
        <taxon>Fungi</taxon>
        <taxon>Dikarya</taxon>
        <taxon>Basidiomycota</taxon>
        <taxon>Agaricomycotina</taxon>
        <taxon>Agaricomycetes</taxon>
        <taxon>Agaricomycetidae</taxon>
        <taxon>Agaricales</taxon>
        <taxon>Marasmiineae</taxon>
        <taxon>Omphalotaceae</taxon>
        <taxon>Gymnopus</taxon>
    </lineage>
</organism>
<dbReference type="EMBL" id="ML769515">
    <property type="protein sequence ID" value="KAE9396307.1"/>
    <property type="molecule type" value="Genomic_DNA"/>
</dbReference>
<evidence type="ECO:0000313" key="3">
    <source>
        <dbReference type="Proteomes" id="UP000799118"/>
    </source>
</evidence>
<feature type="compositionally biased region" description="Polar residues" evidence="1">
    <location>
        <begin position="98"/>
        <end position="112"/>
    </location>
</feature>
<feature type="region of interest" description="Disordered" evidence="1">
    <location>
        <begin position="97"/>
        <end position="169"/>
    </location>
</feature>